<dbReference type="PATRIC" id="fig|742734.4.peg.5143"/>
<sequence length="103" mass="11301">MAQFRKNKQIYALLTAILLTAVLFLSVFFIATHAKHQCTGEGCYICAEMEACASTLRLLSEAAGGGTAVIFANIVVQKFLISYRTGLYLRPVSLVSLKIRLDN</sequence>
<accession>A0A0J9EG00</accession>
<reference evidence="1 2" key="1">
    <citation type="submission" date="2011-04" db="EMBL/GenBank/DDBJ databases">
        <title>The Genome Sequence of Clostridium citroniae WAL-19142.</title>
        <authorList>
            <consortium name="The Broad Institute Genome Sequencing Platform"/>
            <person name="Earl A."/>
            <person name="Ward D."/>
            <person name="Feldgarden M."/>
            <person name="Gevers D."/>
            <person name="Warren Y.A."/>
            <person name="Tyrrell K.L."/>
            <person name="Citron D.M."/>
            <person name="Goldstein E.J."/>
            <person name="Daigneault M."/>
            <person name="Allen-Vercoe E."/>
            <person name="Young S.K."/>
            <person name="Zeng Q."/>
            <person name="Gargeya S."/>
            <person name="Fitzgerald M."/>
            <person name="Haas B."/>
            <person name="Abouelleil A."/>
            <person name="Alvarado L."/>
            <person name="Arachchi H.M."/>
            <person name="Berlin A."/>
            <person name="Brown A."/>
            <person name="Chapman S.B."/>
            <person name="Chen Z."/>
            <person name="Dunbar C."/>
            <person name="Freedman E."/>
            <person name="Gearin G."/>
            <person name="Gellesch M."/>
            <person name="Goldberg J."/>
            <person name="Griggs A."/>
            <person name="Gujja S."/>
            <person name="Heilman E.R."/>
            <person name="Heiman D."/>
            <person name="Howarth C."/>
            <person name="Larson L."/>
            <person name="Lui A."/>
            <person name="MacDonald P.J."/>
            <person name="Mehta T."/>
            <person name="Montmayeur A."/>
            <person name="Murphy C."/>
            <person name="Neiman D."/>
            <person name="Pearson M."/>
            <person name="Priest M."/>
            <person name="Roberts A."/>
            <person name="Saif S."/>
            <person name="Shea T."/>
            <person name="Shenoy N."/>
            <person name="Sisk P."/>
            <person name="Stolte C."/>
            <person name="Sykes S."/>
            <person name="White J."/>
            <person name="Yandava C."/>
            <person name="Wortman J."/>
            <person name="Nusbaum C."/>
            <person name="Birren B."/>
        </authorList>
    </citation>
    <scope>NUCLEOTIDE SEQUENCE [LARGE SCALE GENOMIC DNA]</scope>
    <source>
        <strain evidence="1 2">WAL-19142</strain>
    </source>
</reference>
<evidence type="ECO:0000313" key="1">
    <source>
        <dbReference type="EMBL" id="KMW14495.1"/>
    </source>
</evidence>
<comment type="caution">
    <text evidence="1">The sequence shown here is derived from an EMBL/GenBank/DDBJ whole genome shotgun (WGS) entry which is preliminary data.</text>
</comment>
<dbReference type="EMBL" id="ADLK01000037">
    <property type="protein sequence ID" value="KMW14495.1"/>
    <property type="molecule type" value="Genomic_DNA"/>
</dbReference>
<name>A0A0J9EG00_9FIRM</name>
<organism evidence="1 2">
    <name type="scientific">[Clostridium] citroniae WAL-19142</name>
    <dbReference type="NCBI Taxonomy" id="742734"/>
    <lineage>
        <taxon>Bacteria</taxon>
        <taxon>Bacillati</taxon>
        <taxon>Bacillota</taxon>
        <taxon>Clostridia</taxon>
        <taxon>Lachnospirales</taxon>
        <taxon>Lachnospiraceae</taxon>
        <taxon>Enterocloster</taxon>
    </lineage>
</organism>
<gene>
    <name evidence="1" type="ORF">HMPREF9470_04801</name>
</gene>
<dbReference type="RefSeq" id="WP_007859451.1">
    <property type="nucleotide sequence ID" value="NZ_KQ235883.1"/>
</dbReference>
<evidence type="ECO:0000313" key="2">
    <source>
        <dbReference type="Proteomes" id="UP000037392"/>
    </source>
</evidence>
<dbReference type="Proteomes" id="UP000037392">
    <property type="component" value="Unassembled WGS sequence"/>
</dbReference>
<proteinExistence type="predicted"/>
<dbReference type="AlphaFoldDB" id="A0A0J9EG00"/>
<protein>
    <submittedName>
        <fullName evidence="1">Uncharacterized protein</fullName>
    </submittedName>
</protein>
<dbReference type="OrthoDB" id="1863318at2"/>
<dbReference type="GeneID" id="93164257"/>